<keyword evidence="3" id="KW-0540">Nuclease</keyword>
<dbReference type="EMBL" id="BAABCV010000009">
    <property type="protein sequence ID" value="GAA4100952.1"/>
    <property type="molecule type" value="Genomic_DNA"/>
</dbReference>
<name>A0ABP7X0L0_9SPHI</name>
<sequence>MKAKKKGKLPLIDKIFLWINCGLCLALLVSYLAPVTDPRKFWLIAFFGLAYPPILLTNLLMIFYWALRKRWFALISLIGIVCGWGVLKNNVGLHPGNSNQPKSSNTNVIRMMTYNVHDFKKYGGVKDISTKHEILNIIADKQPDVIGIEEFYSRKRGKFAMVDSIRKIMGSDNCYVESFGGNETVTIGIGIFSRYPIIAKGMIQLAPLFSGNQCLYADVKKGNKIFRLYSVHLQSINFDPEDYRYIDTVAKSGKPDLGSTKRLGSKLKRAFLKRAEQVVKIKEHARQCPYPYIIAGDFNDTPSSFAVNQMAKGLKNTFYEKGFGLGRTYNGDFPNYQIDYIMVTPQFDVASYTVIEKKLSDHFPVYADLVLK</sequence>
<dbReference type="Pfam" id="PF03372">
    <property type="entry name" value="Exo_endo_phos"/>
    <property type="match status" value="1"/>
</dbReference>
<keyword evidence="4" id="KW-1185">Reference proteome</keyword>
<dbReference type="InterPro" id="IPR036691">
    <property type="entry name" value="Endo/exonu/phosph_ase_sf"/>
</dbReference>
<reference evidence="4" key="1">
    <citation type="journal article" date="2019" name="Int. J. Syst. Evol. Microbiol.">
        <title>The Global Catalogue of Microorganisms (GCM) 10K type strain sequencing project: providing services to taxonomists for standard genome sequencing and annotation.</title>
        <authorList>
            <consortium name="The Broad Institute Genomics Platform"/>
            <consortium name="The Broad Institute Genome Sequencing Center for Infectious Disease"/>
            <person name="Wu L."/>
            <person name="Ma J."/>
        </authorList>
    </citation>
    <scope>NUCLEOTIDE SEQUENCE [LARGE SCALE GENOMIC DNA]</scope>
    <source>
        <strain evidence="4">JCM 17085</strain>
    </source>
</reference>
<keyword evidence="3" id="KW-0378">Hydrolase</keyword>
<evidence type="ECO:0000313" key="3">
    <source>
        <dbReference type="EMBL" id="GAA4100952.1"/>
    </source>
</evidence>
<evidence type="ECO:0000313" key="4">
    <source>
        <dbReference type="Proteomes" id="UP001500841"/>
    </source>
</evidence>
<comment type="caution">
    <text evidence="3">The sequence shown here is derived from an EMBL/GenBank/DDBJ whole genome shotgun (WGS) entry which is preliminary data.</text>
</comment>
<feature type="transmembrane region" description="Helical" evidence="1">
    <location>
        <begin position="41"/>
        <end position="64"/>
    </location>
</feature>
<feature type="domain" description="Endonuclease/exonuclease/phosphatase" evidence="2">
    <location>
        <begin position="112"/>
        <end position="362"/>
    </location>
</feature>
<keyword evidence="3" id="KW-0255">Endonuclease</keyword>
<gene>
    <name evidence="3" type="ORF">GCM10022392_27010</name>
</gene>
<dbReference type="PANTHER" id="PTHR14859">
    <property type="entry name" value="CALCOFLUOR WHITE HYPERSENSITIVE PROTEIN PRECURSOR"/>
    <property type="match status" value="1"/>
</dbReference>
<dbReference type="SUPFAM" id="SSF56219">
    <property type="entry name" value="DNase I-like"/>
    <property type="match status" value="1"/>
</dbReference>
<keyword evidence="1" id="KW-0812">Transmembrane</keyword>
<dbReference type="InterPro" id="IPR051916">
    <property type="entry name" value="GPI-anchor_lipid_remodeler"/>
</dbReference>
<evidence type="ECO:0000259" key="2">
    <source>
        <dbReference type="Pfam" id="PF03372"/>
    </source>
</evidence>
<feature type="transmembrane region" description="Helical" evidence="1">
    <location>
        <begin position="71"/>
        <end position="87"/>
    </location>
</feature>
<feature type="transmembrane region" description="Helical" evidence="1">
    <location>
        <begin position="15"/>
        <end position="35"/>
    </location>
</feature>
<dbReference type="RefSeq" id="WP_345105462.1">
    <property type="nucleotide sequence ID" value="NZ_BAABCV010000009.1"/>
</dbReference>
<dbReference type="CDD" id="cd09084">
    <property type="entry name" value="EEP-2"/>
    <property type="match status" value="1"/>
</dbReference>
<dbReference type="InterPro" id="IPR005135">
    <property type="entry name" value="Endo/exonuclease/phosphatase"/>
</dbReference>
<dbReference type="Proteomes" id="UP001500841">
    <property type="component" value="Unassembled WGS sequence"/>
</dbReference>
<dbReference type="PANTHER" id="PTHR14859:SF1">
    <property type="entry name" value="PGAP2-INTERACTING PROTEIN"/>
    <property type="match status" value="1"/>
</dbReference>
<keyword evidence="1" id="KW-1133">Transmembrane helix</keyword>
<protein>
    <submittedName>
        <fullName evidence="3">Endonuclease/exonuclease/phosphatase family protein</fullName>
    </submittedName>
</protein>
<accession>A0ABP7X0L0</accession>
<evidence type="ECO:0000256" key="1">
    <source>
        <dbReference type="SAM" id="Phobius"/>
    </source>
</evidence>
<dbReference type="GO" id="GO:0004519">
    <property type="term" value="F:endonuclease activity"/>
    <property type="evidence" value="ECO:0007669"/>
    <property type="project" value="UniProtKB-KW"/>
</dbReference>
<organism evidence="3 4">
    <name type="scientific">Mucilaginibacter panaciglaebae</name>
    <dbReference type="NCBI Taxonomy" id="502331"/>
    <lineage>
        <taxon>Bacteria</taxon>
        <taxon>Pseudomonadati</taxon>
        <taxon>Bacteroidota</taxon>
        <taxon>Sphingobacteriia</taxon>
        <taxon>Sphingobacteriales</taxon>
        <taxon>Sphingobacteriaceae</taxon>
        <taxon>Mucilaginibacter</taxon>
    </lineage>
</organism>
<dbReference type="Gene3D" id="3.60.10.10">
    <property type="entry name" value="Endonuclease/exonuclease/phosphatase"/>
    <property type="match status" value="1"/>
</dbReference>
<proteinExistence type="predicted"/>
<keyword evidence="1" id="KW-0472">Membrane</keyword>